<feature type="transmembrane region" description="Helical" evidence="2">
    <location>
        <begin position="94"/>
        <end position="127"/>
    </location>
</feature>
<comment type="caution">
    <text evidence="3">The sequence shown here is derived from an EMBL/GenBank/DDBJ whole genome shotgun (WGS) entry which is preliminary data.</text>
</comment>
<feature type="transmembrane region" description="Helical" evidence="2">
    <location>
        <begin position="62"/>
        <end position="82"/>
    </location>
</feature>
<feature type="transmembrane region" description="Helical" evidence="2">
    <location>
        <begin position="147"/>
        <end position="167"/>
    </location>
</feature>
<evidence type="ECO:0000313" key="4">
    <source>
        <dbReference type="Proteomes" id="UP000586947"/>
    </source>
</evidence>
<feature type="transmembrane region" description="Helical" evidence="2">
    <location>
        <begin position="283"/>
        <end position="306"/>
    </location>
</feature>
<keyword evidence="2" id="KW-1133">Transmembrane helix</keyword>
<sequence length="424" mass="45621">MTMIWRWWAYWSAWSGYAAAAFSLLYGGLGLYWWAGGDGFPFAPIDPGHASGSILEGSRVEIVAPIIAAVGLLGAVIALVMTRRARPGRLSVGLVVFGWAMAGGLILIIPDYTLIVLVAFAPLLLVFAFTGVPGDQGGVGDILYWHRTNLIIIFVGGLLWAAATLAYRRRVRAACAHCGRRHGADDGPSRQTLLRWGRWAVVVACLAPLPYEVTRIAWALGFPLGITPDFLRMMQDTPGMLAVGLGCAVASAAGGVLTHGLVGRWGEVYPRWIWFKAGKGVPPALAVVPASIVSVTIIPAGLMFLWTPEARGTWALHLPSLFWIAWGVGLGVATVAYHLRRRGACRRCGRGHVSDDRRDALRLRQLSGDRERDRSGVGTRDGSQGNLHRDDGVPGRRVVADAVREGERGPRDIDDLCVPGSGLA</sequence>
<gene>
    <name evidence="3" type="ORF">HNR20_002602</name>
</gene>
<feature type="transmembrane region" description="Helical" evidence="2">
    <location>
        <begin position="318"/>
        <end position="337"/>
    </location>
</feature>
<proteinExistence type="predicted"/>
<reference evidence="3 4" key="1">
    <citation type="submission" date="2020-08" db="EMBL/GenBank/DDBJ databases">
        <title>Sequencing the genomes of 1000 actinobacteria strains.</title>
        <authorList>
            <person name="Klenk H.-P."/>
        </authorList>
    </citation>
    <scope>NUCLEOTIDE SEQUENCE [LARGE SCALE GENOMIC DNA]</scope>
    <source>
        <strain evidence="3 4">DSM 103125</strain>
    </source>
</reference>
<feature type="region of interest" description="Disordered" evidence="1">
    <location>
        <begin position="368"/>
        <end position="424"/>
    </location>
</feature>
<keyword evidence="4" id="KW-1185">Reference proteome</keyword>
<feature type="compositionally biased region" description="Basic and acidic residues" evidence="1">
    <location>
        <begin position="387"/>
        <end position="414"/>
    </location>
</feature>
<keyword evidence="2" id="KW-0812">Transmembrane</keyword>
<evidence type="ECO:0000313" key="3">
    <source>
        <dbReference type="EMBL" id="MBB5478097.1"/>
    </source>
</evidence>
<dbReference type="EMBL" id="JACHDP010000001">
    <property type="protein sequence ID" value="MBB5478097.1"/>
    <property type="molecule type" value="Genomic_DNA"/>
</dbReference>
<dbReference type="AlphaFoldDB" id="A0A840VN05"/>
<dbReference type="Proteomes" id="UP000586947">
    <property type="component" value="Unassembled WGS sequence"/>
</dbReference>
<evidence type="ECO:0000256" key="2">
    <source>
        <dbReference type="SAM" id="Phobius"/>
    </source>
</evidence>
<name>A0A840VN05_9ACTN</name>
<feature type="transmembrane region" description="Helical" evidence="2">
    <location>
        <begin position="7"/>
        <end position="34"/>
    </location>
</feature>
<feature type="transmembrane region" description="Helical" evidence="2">
    <location>
        <begin position="199"/>
        <end position="220"/>
    </location>
</feature>
<organism evidence="3 4">
    <name type="scientific">Micromonospora parathelypteridis</name>
    <dbReference type="NCBI Taxonomy" id="1839617"/>
    <lineage>
        <taxon>Bacteria</taxon>
        <taxon>Bacillati</taxon>
        <taxon>Actinomycetota</taxon>
        <taxon>Actinomycetes</taxon>
        <taxon>Micromonosporales</taxon>
        <taxon>Micromonosporaceae</taxon>
        <taxon>Micromonospora</taxon>
    </lineage>
</organism>
<evidence type="ECO:0000256" key="1">
    <source>
        <dbReference type="SAM" id="MobiDB-lite"/>
    </source>
</evidence>
<keyword evidence="2" id="KW-0472">Membrane</keyword>
<accession>A0A840VN05</accession>
<feature type="transmembrane region" description="Helical" evidence="2">
    <location>
        <begin position="240"/>
        <end position="262"/>
    </location>
</feature>
<protein>
    <submittedName>
        <fullName evidence="3">Uncharacterized protein</fullName>
    </submittedName>
</protein>